<reference evidence="2 3" key="1">
    <citation type="submission" date="2018-11" db="EMBL/GenBank/DDBJ databases">
        <title>Whole genome sequence of Streptomyces chrestomyceticus NBRC 13444(T).</title>
        <authorList>
            <person name="Komaki H."/>
            <person name="Tamura T."/>
        </authorList>
    </citation>
    <scope>NUCLEOTIDE SEQUENCE [LARGE SCALE GENOMIC DNA]</scope>
    <source>
        <strain evidence="2 3">NBRC 13444</strain>
    </source>
</reference>
<dbReference type="AlphaFoldDB" id="A0A7U9Q0K7"/>
<proteinExistence type="predicted"/>
<evidence type="ECO:0000313" key="2">
    <source>
        <dbReference type="EMBL" id="GCD37970.1"/>
    </source>
</evidence>
<protein>
    <submittedName>
        <fullName evidence="2">Cell division protein FtsK</fullName>
    </submittedName>
</protein>
<name>A0A7U9Q0K7_9ACTN</name>
<feature type="transmembrane region" description="Helical" evidence="1">
    <location>
        <begin position="181"/>
        <end position="206"/>
    </location>
</feature>
<keyword evidence="1" id="KW-0812">Transmembrane</keyword>
<gene>
    <name evidence="2" type="primary">ftsK_3</name>
    <name evidence="2" type="ORF">OEIGOIKO_05780</name>
</gene>
<evidence type="ECO:0000313" key="3">
    <source>
        <dbReference type="Proteomes" id="UP000287830"/>
    </source>
</evidence>
<organism evidence="2 3">
    <name type="scientific">Streptomyces chrestomyceticus JCM 4735</name>
    <dbReference type="NCBI Taxonomy" id="1306181"/>
    <lineage>
        <taxon>Bacteria</taxon>
        <taxon>Bacillati</taxon>
        <taxon>Actinomycetota</taxon>
        <taxon>Actinomycetes</taxon>
        <taxon>Kitasatosporales</taxon>
        <taxon>Streptomycetaceae</taxon>
        <taxon>Streptomyces</taxon>
    </lineage>
</organism>
<sequence>MSTTTGHDVHERTAETTAEPVRLSLVKPDVPAAAAAGGTAPARRRIRPLRRVGIIATSEQTRTIGRLAVRHGMYLYGGARIAARRAWDGRTAARYERMMRAYEAGGKLAEAAEWEERGQKYRAARHQRRMDLLTAPVRLAKGTAVATGVGAGGLLALGGAVAMATGDPGDIVAPIGLVIDVIHWAFVIGSLVWGPAMMAAPALGLLSLWNVGRQQQAAPRWALPASERGGGEPITPSVVVLALSHLGISALRKAIKEMGDAGAAMLSPIALAGCGVEVDVTLPLEVSTEEIMGRRRKLAENLGRHEHELYISVAPAARTVRLWIADSGALDEPVPASPLVLDPGMTADYKNGRAPWGRDLRGDAALVSLYQKHMLVTGLSNEGKTASLRALALWLALDAAVEFRIGDLKGVGDWRMFRGLATVLIEGPTDDHVMEVTHMVEGAFEEMQRRLQAPSGTVFRPLVVIVDEAQVAYGSGARETYVTDSGTVKYGAPYGGQKAISRYFKAVKGIHDQGRAVNVTIWEGTQDPTDQNLPKRSREGNHIRASLVLGTESQAKMALGDAPVTAGAAPHKLRQGLDKGTLVVAGSGIDLPPGAASITVRTHFIDGDDAAEIADRAKALRNSVATTDRAAEPRDHLADISEVLRGEERVRTPEVLHRLKNLDEPYYREWDGSRLRRALTDAGEDTGVYEGYPVVHRQRVLKALSNRE</sequence>
<dbReference type="EMBL" id="BHZC01000001">
    <property type="protein sequence ID" value="GCD37970.1"/>
    <property type="molecule type" value="Genomic_DNA"/>
</dbReference>
<keyword evidence="2" id="KW-0132">Cell division</keyword>
<keyword evidence="1" id="KW-1133">Transmembrane helix</keyword>
<dbReference type="InterPro" id="IPR027417">
    <property type="entry name" value="P-loop_NTPase"/>
</dbReference>
<keyword evidence="2" id="KW-0131">Cell cycle</keyword>
<evidence type="ECO:0000256" key="1">
    <source>
        <dbReference type="SAM" id="Phobius"/>
    </source>
</evidence>
<dbReference type="Gene3D" id="3.40.50.300">
    <property type="entry name" value="P-loop containing nucleotide triphosphate hydrolases"/>
    <property type="match status" value="1"/>
</dbReference>
<dbReference type="GeneID" id="95624552"/>
<keyword evidence="1" id="KW-0472">Membrane</keyword>
<comment type="caution">
    <text evidence="2">The sequence shown here is derived from an EMBL/GenBank/DDBJ whole genome shotgun (WGS) entry which is preliminary data.</text>
</comment>
<dbReference type="GO" id="GO:0051301">
    <property type="term" value="P:cell division"/>
    <property type="evidence" value="ECO:0007669"/>
    <property type="project" value="UniProtKB-KW"/>
</dbReference>
<feature type="transmembrane region" description="Helical" evidence="1">
    <location>
        <begin position="139"/>
        <end position="161"/>
    </location>
</feature>
<dbReference type="SUPFAM" id="SSF52540">
    <property type="entry name" value="P-loop containing nucleoside triphosphate hydrolases"/>
    <property type="match status" value="1"/>
</dbReference>
<dbReference type="RefSeq" id="WP_244955381.1">
    <property type="nucleotide sequence ID" value="NZ_BHZC01000001.1"/>
</dbReference>
<accession>A0A7U9Q0K7</accession>
<dbReference type="Proteomes" id="UP000287830">
    <property type="component" value="Unassembled WGS sequence"/>
</dbReference>